<dbReference type="Proteomes" id="UP001139344">
    <property type="component" value="Unassembled WGS sequence"/>
</dbReference>
<name>A0A9X1UV05_9FLAO</name>
<organism evidence="3 4">
    <name type="scientific">Christiangramia crocea</name>
    <dbReference type="NCBI Taxonomy" id="2904124"/>
    <lineage>
        <taxon>Bacteria</taxon>
        <taxon>Pseudomonadati</taxon>
        <taxon>Bacteroidota</taxon>
        <taxon>Flavobacteriia</taxon>
        <taxon>Flavobacteriales</taxon>
        <taxon>Flavobacteriaceae</taxon>
        <taxon>Christiangramia</taxon>
    </lineage>
</organism>
<accession>A0A9X1UV05</accession>
<keyword evidence="1" id="KW-0456">Lyase</keyword>
<dbReference type="PANTHER" id="PTHR21240">
    <property type="entry name" value="2-AMINO-3-CARBOXYLMUCONATE-6-SEMIALDEHYDE DECARBOXYLASE"/>
    <property type="match status" value="1"/>
</dbReference>
<evidence type="ECO:0000313" key="3">
    <source>
        <dbReference type="EMBL" id="MCG9970626.1"/>
    </source>
</evidence>
<reference evidence="3" key="1">
    <citation type="submission" date="2021-12" db="EMBL/GenBank/DDBJ databases">
        <title>Description of Gramella crocea sp. nov., a new bacterium isolated from activated sludge.</title>
        <authorList>
            <person name="Zhang X."/>
        </authorList>
    </citation>
    <scope>NUCLEOTIDE SEQUENCE</scope>
    <source>
        <strain evidence="3">YB25</strain>
    </source>
</reference>
<feature type="domain" description="Amidohydrolase-related" evidence="2">
    <location>
        <begin position="64"/>
        <end position="372"/>
    </location>
</feature>
<evidence type="ECO:0000313" key="4">
    <source>
        <dbReference type="Proteomes" id="UP001139344"/>
    </source>
</evidence>
<dbReference type="EMBL" id="JAJSON010000009">
    <property type="protein sequence ID" value="MCG9970626.1"/>
    <property type="molecule type" value="Genomic_DNA"/>
</dbReference>
<dbReference type="GO" id="GO:0005737">
    <property type="term" value="C:cytoplasm"/>
    <property type="evidence" value="ECO:0007669"/>
    <property type="project" value="TreeGrafter"/>
</dbReference>
<comment type="caution">
    <text evidence="3">The sequence shown here is derived from an EMBL/GenBank/DDBJ whole genome shotgun (WGS) entry which is preliminary data.</text>
</comment>
<dbReference type="PROSITE" id="PS51257">
    <property type="entry name" value="PROKAR_LIPOPROTEIN"/>
    <property type="match status" value="1"/>
</dbReference>
<dbReference type="RefSeq" id="WP_240096106.1">
    <property type="nucleotide sequence ID" value="NZ_JAJSON010000009.1"/>
</dbReference>
<dbReference type="InterPro" id="IPR032465">
    <property type="entry name" value="ACMSD"/>
</dbReference>
<dbReference type="InterPro" id="IPR006680">
    <property type="entry name" value="Amidohydro-rel"/>
</dbReference>
<evidence type="ECO:0000256" key="1">
    <source>
        <dbReference type="ARBA" id="ARBA00023239"/>
    </source>
</evidence>
<dbReference type="GO" id="GO:0016831">
    <property type="term" value="F:carboxy-lyase activity"/>
    <property type="evidence" value="ECO:0007669"/>
    <property type="project" value="InterPro"/>
</dbReference>
<dbReference type="SUPFAM" id="SSF51556">
    <property type="entry name" value="Metallo-dependent hydrolases"/>
    <property type="match status" value="1"/>
</dbReference>
<dbReference type="GO" id="GO:0019748">
    <property type="term" value="P:secondary metabolic process"/>
    <property type="evidence" value="ECO:0007669"/>
    <property type="project" value="TreeGrafter"/>
</dbReference>
<sequence>MKNIIWPIVAGLLIITIAGCNQSNDRGHVEKTSPEMLLQKDWNPRSVYKVQATEIDKAEFSVIDMHAHHYTKNAKDIAKRVEIMDKLGIEKSVVLTNATGAKFDSIYALYSNYPARFDVYCGFDLSDFEKKGWQQRSLKELRRCVEKGAAGVGELHDKGTGLVEGLHPDDPRMDALFEACAELKIPVNLHMADPIWMYENMDSINDGLPRSWTWRVTDKEKKVDFNGLMDIFSNTLDRHPNTIFVASHLANCTYDLSILGGLFDEFPNLYADISARFAEFSTIPRGTAAFFTKYQDRIVYGTDYGWEVWDKQSDYGNNTDLEEMFRMTFRVLETQDEHFYLTDLVGYKWPMYGLSLNKDVLKSIYHENARKIEDY</sequence>
<dbReference type="InterPro" id="IPR032466">
    <property type="entry name" value="Metal_Hydrolase"/>
</dbReference>
<dbReference type="GO" id="GO:0016787">
    <property type="term" value="F:hydrolase activity"/>
    <property type="evidence" value="ECO:0007669"/>
    <property type="project" value="InterPro"/>
</dbReference>
<dbReference type="Gene3D" id="3.20.20.140">
    <property type="entry name" value="Metal-dependent hydrolases"/>
    <property type="match status" value="1"/>
</dbReference>
<protein>
    <submittedName>
        <fullName evidence="3">Amidohydrolase</fullName>
    </submittedName>
</protein>
<gene>
    <name evidence="3" type="ORF">LU635_03170</name>
</gene>
<dbReference type="Pfam" id="PF04909">
    <property type="entry name" value="Amidohydro_2"/>
    <property type="match status" value="1"/>
</dbReference>
<proteinExistence type="predicted"/>
<dbReference type="AlphaFoldDB" id="A0A9X1UV05"/>
<keyword evidence="4" id="KW-1185">Reference proteome</keyword>
<dbReference type="PANTHER" id="PTHR21240:SF28">
    <property type="entry name" value="ISO-OROTATE DECARBOXYLASE (EUROFUNG)"/>
    <property type="match status" value="1"/>
</dbReference>
<evidence type="ECO:0000259" key="2">
    <source>
        <dbReference type="Pfam" id="PF04909"/>
    </source>
</evidence>